<dbReference type="InterPro" id="IPR029026">
    <property type="entry name" value="tRNA_m1G_MTases_N"/>
</dbReference>
<dbReference type="RefSeq" id="WP_151177892.1">
    <property type="nucleotide sequence ID" value="NZ_CP042906.1"/>
</dbReference>
<name>A0A5J6MJN5_9PROT</name>
<dbReference type="InterPro" id="IPR001537">
    <property type="entry name" value="SpoU_MeTrfase"/>
</dbReference>
<keyword evidence="6" id="KW-1185">Reference proteome</keyword>
<evidence type="ECO:0000256" key="2">
    <source>
        <dbReference type="ARBA" id="ARBA00022679"/>
    </source>
</evidence>
<dbReference type="Pfam" id="PF08032">
    <property type="entry name" value="SpoU_sub_bind"/>
    <property type="match status" value="1"/>
</dbReference>
<dbReference type="InterPro" id="IPR004441">
    <property type="entry name" value="rRNA_MeTrfase_TrmH"/>
</dbReference>
<dbReference type="GO" id="GO:0003723">
    <property type="term" value="F:RNA binding"/>
    <property type="evidence" value="ECO:0007669"/>
    <property type="project" value="InterPro"/>
</dbReference>
<dbReference type="InterPro" id="IPR029028">
    <property type="entry name" value="Alpha/beta_knot_MTases"/>
</dbReference>
<dbReference type="PANTHER" id="PTHR46429">
    <property type="entry name" value="23S RRNA (GUANOSINE-2'-O-)-METHYLTRANSFERASE RLMB"/>
    <property type="match status" value="1"/>
</dbReference>
<proteinExistence type="predicted"/>
<accession>A0A5J6MJN5</accession>
<dbReference type="PANTHER" id="PTHR46429:SF1">
    <property type="entry name" value="23S RRNA (GUANOSINE-2'-O-)-METHYLTRANSFERASE RLMB"/>
    <property type="match status" value="1"/>
</dbReference>
<dbReference type="GO" id="GO:0005829">
    <property type="term" value="C:cytosol"/>
    <property type="evidence" value="ECO:0007669"/>
    <property type="project" value="TreeGrafter"/>
</dbReference>
<evidence type="ECO:0000256" key="3">
    <source>
        <dbReference type="SAM" id="MobiDB-lite"/>
    </source>
</evidence>
<dbReference type="GO" id="GO:0008173">
    <property type="term" value="F:RNA methyltransferase activity"/>
    <property type="evidence" value="ECO:0007669"/>
    <property type="project" value="InterPro"/>
</dbReference>
<sequence length="346" mass="37046">MRKGKPRFPQPRPASNRHPEAGSPGRSKPVPTSSGPSKPSRAGTGGPHDSRRKPGKPEAERGPAPRAEADRSPPRPAPRERESEPGPSRRPPPERAGTSGFWLYGLHAVRAALGNPRRHIHRILVTRELAGELFEGIDRSARPRPLPTPESMDKEGIARLLPAGSVHQGVAARVEPLPYITIEDLTADLDAEAPALVVVLDQVSDPHNVGAILRSAAAFGARGLIVTERHAAPETGTLAKSASGALDVVPLVRVSNLVRALELLKKANFWCLGFDADAPDSLPKTKLAQRVALVLGSEGRGMRRLTREGCDLLLSLPTGGPIDQLNVSNAAAIALYEWARQHGRPR</sequence>
<dbReference type="Gene3D" id="3.40.1280.10">
    <property type="match status" value="1"/>
</dbReference>
<dbReference type="Gene3D" id="3.30.1330.30">
    <property type="match status" value="1"/>
</dbReference>
<dbReference type="OrthoDB" id="9785673at2"/>
<dbReference type="InterPro" id="IPR013123">
    <property type="entry name" value="SpoU_subst-bd"/>
</dbReference>
<evidence type="ECO:0000313" key="6">
    <source>
        <dbReference type="Proteomes" id="UP000326202"/>
    </source>
</evidence>
<dbReference type="GO" id="GO:0032259">
    <property type="term" value="P:methylation"/>
    <property type="evidence" value="ECO:0007669"/>
    <property type="project" value="UniProtKB-KW"/>
</dbReference>
<dbReference type="SUPFAM" id="SSF75217">
    <property type="entry name" value="alpha/beta knot"/>
    <property type="match status" value="1"/>
</dbReference>
<gene>
    <name evidence="5" type="ORF">FRZ44_29560</name>
</gene>
<reference evidence="5 6" key="1">
    <citation type="submission" date="2019-08" db="EMBL/GenBank/DDBJ databases">
        <title>Hyperibacter terrae gen. nov., sp. nov. and Hyperibacter viscosus sp. nov., two new members in the family Rhodospirillaceae isolated from the rhizosphere of Hypericum perforatum.</title>
        <authorList>
            <person name="Noviana Z."/>
        </authorList>
    </citation>
    <scope>NUCLEOTIDE SEQUENCE [LARGE SCALE GENOMIC DNA]</scope>
    <source>
        <strain evidence="5 6">R5913</strain>
    </source>
</reference>
<feature type="domain" description="RNA 2-O ribose methyltransferase substrate binding" evidence="4">
    <location>
        <begin position="102"/>
        <end position="180"/>
    </location>
</feature>
<dbReference type="NCBIfam" id="TIGR00186">
    <property type="entry name" value="rRNA_methyl_3"/>
    <property type="match status" value="1"/>
</dbReference>
<organism evidence="5 6">
    <name type="scientific">Hypericibacter terrae</name>
    <dbReference type="NCBI Taxonomy" id="2602015"/>
    <lineage>
        <taxon>Bacteria</taxon>
        <taxon>Pseudomonadati</taxon>
        <taxon>Pseudomonadota</taxon>
        <taxon>Alphaproteobacteria</taxon>
        <taxon>Rhodospirillales</taxon>
        <taxon>Dongiaceae</taxon>
        <taxon>Hypericibacter</taxon>
    </lineage>
</organism>
<dbReference type="SMART" id="SM00967">
    <property type="entry name" value="SpoU_sub_bind"/>
    <property type="match status" value="1"/>
</dbReference>
<dbReference type="Proteomes" id="UP000326202">
    <property type="component" value="Chromosome"/>
</dbReference>
<feature type="compositionally biased region" description="Basic and acidic residues" evidence="3">
    <location>
        <begin position="55"/>
        <end position="84"/>
    </location>
</feature>
<evidence type="ECO:0000259" key="4">
    <source>
        <dbReference type="SMART" id="SM00967"/>
    </source>
</evidence>
<feature type="region of interest" description="Disordered" evidence="3">
    <location>
        <begin position="1"/>
        <end position="96"/>
    </location>
</feature>
<dbReference type="KEGG" id="htq:FRZ44_29560"/>
<protein>
    <submittedName>
        <fullName evidence="5">23S rRNA (Guanosine(2251)-2'-O)-methyltransferase RlmB</fullName>
    </submittedName>
</protein>
<dbReference type="GO" id="GO:0006396">
    <property type="term" value="P:RNA processing"/>
    <property type="evidence" value="ECO:0007669"/>
    <property type="project" value="InterPro"/>
</dbReference>
<dbReference type="InterPro" id="IPR029064">
    <property type="entry name" value="Ribosomal_eL30-like_sf"/>
</dbReference>
<keyword evidence="2 5" id="KW-0808">Transferase</keyword>
<evidence type="ECO:0000313" key="5">
    <source>
        <dbReference type="EMBL" id="QEX17654.1"/>
    </source>
</evidence>
<dbReference type="CDD" id="cd18103">
    <property type="entry name" value="SpoU-like_RlmB"/>
    <property type="match status" value="1"/>
</dbReference>
<keyword evidence="1 5" id="KW-0489">Methyltransferase</keyword>
<dbReference type="SUPFAM" id="SSF55315">
    <property type="entry name" value="L30e-like"/>
    <property type="match status" value="1"/>
</dbReference>
<dbReference type="EMBL" id="CP042906">
    <property type="protein sequence ID" value="QEX17654.1"/>
    <property type="molecule type" value="Genomic_DNA"/>
</dbReference>
<dbReference type="Pfam" id="PF00588">
    <property type="entry name" value="SpoU_methylase"/>
    <property type="match status" value="1"/>
</dbReference>
<evidence type="ECO:0000256" key="1">
    <source>
        <dbReference type="ARBA" id="ARBA00022603"/>
    </source>
</evidence>
<dbReference type="AlphaFoldDB" id="A0A5J6MJN5"/>